<evidence type="ECO:0000256" key="2">
    <source>
        <dbReference type="ARBA" id="ARBA00011207"/>
    </source>
</evidence>
<evidence type="ECO:0000259" key="8">
    <source>
        <dbReference type="SMART" id="SM00078"/>
    </source>
</evidence>
<comment type="subunit">
    <text evidence="2">Heterodimer of a B chain and an A chain linked by two disulfide bonds.</text>
</comment>
<evidence type="ECO:0000256" key="5">
    <source>
        <dbReference type="ARBA" id="ARBA00023157"/>
    </source>
</evidence>
<name>A0A7G1GD39_9CUCU</name>
<dbReference type="PANTHER" id="PTHR13647">
    <property type="entry name" value="INSULIN-LIKE PEPTIDE 2-RELATED"/>
    <property type="match status" value="1"/>
</dbReference>
<dbReference type="AlphaFoldDB" id="A0A7G1GD39"/>
<organism evidence="9">
    <name type="scientific">Gnatocerus cornutus</name>
    <dbReference type="NCBI Taxonomy" id="1553328"/>
    <lineage>
        <taxon>Eukaryota</taxon>
        <taxon>Metazoa</taxon>
        <taxon>Ecdysozoa</taxon>
        <taxon>Arthropoda</taxon>
        <taxon>Hexapoda</taxon>
        <taxon>Insecta</taxon>
        <taxon>Pterygota</taxon>
        <taxon>Neoptera</taxon>
        <taxon>Endopterygota</taxon>
        <taxon>Coleoptera</taxon>
        <taxon>Polyphaga</taxon>
        <taxon>Cucujiformia</taxon>
        <taxon>Tenebrionidae</taxon>
        <taxon>Diaperinae</taxon>
        <taxon>Gnatocerus</taxon>
    </lineage>
</organism>
<feature type="signal peptide" evidence="7">
    <location>
        <begin position="1"/>
        <end position="19"/>
    </location>
</feature>
<evidence type="ECO:0000313" key="9">
    <source>
        <dbReference type="EMBL" id="BBI47308.1"/>
    </source>
</evidence>
<dbReference type="InterPro" id="IPR022353">
    <property type="entry name" value="Insulin_CS"/>
</dbReference>
<feature type="domain" description="Insulin-like" evidence="8">
    <location>
        <begin position="31"/>
        <end position="124"/>
    </location>
</feature>
<keyword evidence="3" id="KW-0165">Cleavage on pair of basic residues</keyword>
<protein>
    <submittedName>
        <fullName evidence="9">Insulin-like peptide 1</fullName>
    </submittedName>
</protein>
<dbReference type="InterPro" id="IPR016179">
    <property type="entry name" value="Insulin-like"/>
</dbReference>
<dbReference type="SUPFAM" id="SSF56994">
    <property type="entry name" value="Insulin-like"/>
    <property type="match status" value="1"/>
</dbReference>
<dbReference type="PANTHER" id="PTHR13647:SF4">
    <property type="entry name" value="INSULIN-LIKE PEPTIDE 1-RELATED"/>
    <property type="match status" value="1"/>
</dbReference>
<keyword evidence="4 7" id="KW-0732">Signal</keyword>
<evidence type="ECO:0000256" key="7">
    <source>
        <dbReference type="SAM" id="SignalP"/>
    </source>
</evidence>
<dbReference type="EMBL" id="LC462239">
    <property type="protein sequence ID" value="BBI47308.1"/>
    <property type="molecule type" value="mRNA"/>
</dbReference>
<proteinExistence type="evidence at transcript level"/>
<dbReference type="Gene3D" id="1.10.100.10">
    <property type="entry name" value="Insulin-like"/>
    <property type="match status" value="1"/>
</dbReference>
<sequence>MDKRVIFLVLVLNVIFVWSSPHLTHLMNKREFFCGNKLTESLALVCKGIYNSPGKKSSMNDLFIYGEYDELFPNGNDDDNQLDFPFLQKETANSFVPVRFRRKAGIVDECCHNPCTYKHLSLYCA</sequence>
<comment type="subcellular location">
    <subcellularLocation>
        <location evidence="6">Secreted</location>
    </subcellularLocation>
</comment>
<reference evidence="9" key="1">
    <citation type="journal article" date="2019" name="PLoS Biol.">
        <title>A specific type of insulin-like peptide regulates the conditional growth of a beetle weapon.</title>
        <authorList>
            <person name="Okada Y."/>
            <person name="Katsuki M."/>
            <person name="Okamoto N."/>
            <person name="Fujioka H."/>
            <person name="Okada K."/>
        </authorList>
    </citation>
    <scope>NUCLEOTIDE SEQUENCE</scope>
</reference>
<comment type="similarity">
    <text evidence="1 6">Belongs to the insulin family.</text>
</comment>
<dbReference type="Pfam" id="PF00049">
    <property type="entry name" value="Insulin"/>
    <property type="match status" value="1"/>
</dbReference>
<dbReference type="SMART" id="SM00078">
    <property type="entry name" value="IlGF"/>
    <property type="match status" value="1"/>
</dbReference>
<evidence type="ECO:0000256" key="3">
    <source>
        <dbReference type="ARBA" id="ARBA00022685"/>
    </source>
</evidence>
<dbReference type="InterPro" id="IPR036438">
    <property type="entry name" value="Insulin-like_sf"/>
</dbReference>
<accession>A0A7G1GD39</accession>
<keyword evidence="5" id="KW-1015">Disulfide bond</keyword>
<evidence type="ECO:0000256" key="6">
    <source>
        <dbReference type="RuleBase" id="RU000406"/>
    </source>
</evidence>
<keyword evidence="6" id="KW-0964">Secreted</keyword>
<evidence type="ECO:0000256" key="1">
    <source>
        <dbReference type="ARBA" id="ARBA00009034"/>
    </source>
</evidence>
<dbReference type="GO" id="GO:0005179">
    <property type="term" value="F:hormone activity"/>
    <property type="evidence" value="ECO:0007669"/>
    <property type="project" value="InterPro"/>
</dbReference>
<evidence type="ECO:0000256" key="4">
    <source>
        <dbReference type="ARBA" id="ARBA00022729"/>
    </source>
</evidence>
<dbReference type="InterPro" id="IPR022352">
    <property type="entry name" value="Ins/IGF/rlx"/>
</dbReference>
<feature type="chain" id="PRO_5028941961" evidence="7">
    <location>
        <begin position="20"/>
        <end position="125"/>
    </location>
</feature>
<dbReference type="PRINTS" id="PR00276">
    <property type="entry name" value="INSULINFAMLY"/>
</dbReference>
<dbReference type="GO" id="GO:0005576">
    <property type="term" value="C:extracellular region"/>
    <property type="evidence" value="ECO:0007669"/>
    <property type="project" value="UniProtKB-SubCell"/>
</dbReference>
<dbReference type="PROSITE" id="PS00262">
    <property type="entry name" value="INSULIN"/>
    <property type="match status" value="1"/>
</dbReference>